<dbReference type="InterPro" id="IPR002110">
    <property type="entry name" value="Ankyrin_rpt"/>
</dbReference>
<evidence type="ECO:0000256" key="1">
    <source>
        <dbReference type="ARBA" id="ARBA00022737"/>
    </source>
</evidence>
<evidence type="ECO:0000256" key="5">
    <source>
        <dbReference type="SAM" id="MobiDB-lite"/>
    </source>
</evidence>
<dbReference type="EMBL" id="JARBDR010000141">
    <property type="protein sequence ID" value="KAJ8320367.1"/>
    <property type="molecule type" value="Genomic_DNA"/>
</dbReference>
<feature type="repeat" description="ANK" evidence="3">
    <location>
        <begin position="253"/>
        <end position="273"/>
    </location>
</feature>
<accession>A0ABQ9FWK8</accession>
<dbReference type="PROSITE" id="PS50088">
    <property type="entry name" value="ANK_REPEAT"/>
    <property type="match status" value="8"/>
</dbReference>
<keyword evidence="7" id="KW-1185">Reference proteome</keyword>
<sequence length="818" mass="92845">MEYLKSQIVISGNEMTTVSGPESPNQSQTQVDGPNGPFNSNESSQRIEAVTQIHAAAVNGDKAQLARLIVASTQELDTGDQFGRTPLMFCVLADRLECAELLLRAGTQVNKCDKGGRTALHWAAHKGNFRLLKLLLSKGANCREKDNEGQSSLHLCTRHKSPKCMAYLLRQLSPGEIDDQDKNKRTGLHWAASYGNVEHVKMLIKQGSNIGIPDIEGKTPLHWAASCHDKEAVNCVRTILETTPSVINWQDYEGRTALHLAVADGNEAVVNALTSVENCNVSALDNMFRTPLHWAAVLGHSKIVGLLLDNGADYASSDSNGATPLHYAAQNNFSDTVQVFLSRKNVTDETDVDGRTAFMWSAGKGADEIDAADNAKHTPLFRACEMGHTDVVQALIDFGARVDVRMPLQCAAYGGFVNCMSVLMEHKADPDAQDDEGMTPLHWACSKGHLDAVKLLIEYHAFPNHMEFTEDRYTPLDYALMGEQHDVAQYMIDQGALSITGIQDIAALKIQSAFRGYRVRKTFTERKMLLMKHEQLRKDAARKRAVEETRKKEDIRHKQEVEERQHKYFQQQNLTQTEKTELPSHKPTELLIYVNLGHIQFRVKLKTSVLKKILKKSYLTKIRIMPHFFRSLSASLQGFITRSRKKDAKVLSDQELLLQNRQLQQNLKQSEKERQKTFRKNQWAALKIQKAWKNYKFRQHGIMNVAKQRKLLNSLHPNKRQLHMWDPEIIAMKQRALMSQVYGENISVPFWHPNQKKKARPYWTKWVPSAAALSYNFAVDRYHPLVAKKGYIPTPFVDDEAFPRNFNWRPIDDDEFQI</sequence>
<organism evidence="6 7">
    <name type="scientific">Tegillarca granosa</name>
    <name type="common">Malaysian cockle</name>
    <name type="synonym">Anadara granosa</name>
    <dbReference type="NCBI Taxonomy" id="220873"/>
    <lineage>
        <taxon>Eukaryota</taxon>
        <taxon>Metazoa</taxon>
        <taxon>Spiralia</taxon>
        <taxon>Lophotrochozoa</taxon>
        <taxon>Mollusca</taxon>
        <taxon>Bivalvia</taxon>
        <taxon>Autobranchia</taxon>
        <taxon>Pteriomorphia</taxon>
        <taxon>Arcoida</taxon>
        <taxon>Arcoidea</taxon>
        <taxon>Arcidae</taxon>
        <taxon>Tegillarca</taxon>
    </lineage>
</organism>
<gene>
    <name evidence="6" type="ORF">KUTeg_001954</name>
</gene>
<dbReference type="PANTHER" id="PTHR24198:SF194">
    <property type="entry name" value="INVERSIN-A"/>
    <property type="match status" value="1"/>
</dbReference>
<dbReference type="SUPFAM" id="SSF48403">
    <property type="entry name" value="Ankyrin repeat"/>
    <property type="match status" value="2"/>
</dbReference>
<feature type="repeat" description="ANK" evidence="3">
    <location>
        <begin position="183"/>
        <end position="215"/>
    </location>
</feature>
<evidence type="ECO:0000313" key="6">
    <source>
        <dbReference type="EMBL" id="KAJ8320367.1"/>
    </source>
</evidence>
<feature type="coiled-coil region" evidence="4">
    <location>
        <begin position="653"/>
        <end position="680"/>
    </location>
</feature>
<reference evidence="6 7" key="1">
    <citation type="submission" date="2022-12" db="EMBL/GenBank/DDBJ databases">
        <title>Chromosome-level genome of Tegillarca granosa.</title>
        <authorList>
            <person name="Kim J."/>
        </authorList>
    </citation>
    <scope>NUCLEOTIDE SEQUENCE [LARGE SCALE GENOMIC DNA]</scope>
    <source>
        <strain evidence="6">Teg-2019</strain>
        <tissue evidence="6">Adductor muscle</tissue>
    </source>
</reference>
<evidence type="ECO:0000256" key="3">
    <source>
        <dbReference type="PROSITE-ProRule" id="PRU00023"/>
    </source>
</evidence>
<feature type="repeat" description="ANK" evidence="3">
    <location>
        <begin position="436"/>
        <end position="468"/>
    </location>
</feature>
<feature type="repeat" description="ANK" evidence="3">
    <location>
        <begin position="115"/>
        <end position="147"/>
    </location>
</feature>
<dbReference type="PANTHER" id="PTHR24198">
    <property type="entry name" value="ANKYRIN REPEAT AND PROTEIN KINASE DOMAIN-CONTAINING PROTEIN"/>
    <property type="match status" value="1"/>
</dbReference>
<dbReference type="PROSITE" id="PS50096">
    <property type="entry name" value="IQ"/>
    <property type="match status" value="1"/>
</dbReference>
<dbReference type="Pfam" id="PF13637">
    <property type="entry name" value="Ank_4"/>
    <property type="match status" value="2"/>
</dbReference>
<dbReference type="Proteomes" id="UP001217089">
    <property type="component" value="Unassembled WGS sequence"/>
</dbReference>
<dbReference type="SMART" id="SM00248">
    <property type="entry name" value="ANK"/>
    <property type="match status" value="12"/>
</dbReference>
<evidence type="ECO:0000256" key="4">
    <source>
        <dbReference type="SAM" id="Coils"/>
    </source>
</evidence>
<dbReference type="PRINTS" id="PR01415">
    <property type="entry name" value="ANKYRIN"/>
</dbReference>
<keyword evidence="4" id="KW-0175">Coiled coil</keyword>
<keyword evidence="2 3" id="KW-0040">ANK repeat</keyword>
<feature type="repeat" description="ANK" evidence="3">
    <location>
        <begin position="375"/>
        <end position="407"/>
    </location>
</feature>
<evidence type="ECO:0000256" key="2">
    <source>
        <dbReference type="ARBA" id="ARBA00023043"/>
    </source>
</evidence>
<feature type="region of interest" description="Disordered" evidence="5">
    <location>
        <begin position="14"/>
        <end position="42"/>
    </location>
</feature>
<proteinExistence type="predicted"/>
<protein>
    <recommendedName>
        <fullName evidence="8">Inversin</fullName>
    </recommendedName>
</protein>
<evidence type="ECO:0008006" key="8">
    <source>
        <dbReference type="Google" id="ProtNLM"/>
    </source>
</evidence>
<keyword evidence="1" id="KW-0677">Repeat</keyword>
<feature type="repeat" description="ANK" evidence="3">
    <location>
        <begin position="82"/>
        <end position="114"/>
    </location>
</feature>
<dbReference type="Pfam" id="PF00612">
    <property type="entry name" value="IQ"/>
    <property type="match status" value="2"/>
</dbReference>
<dbReference type="Gene3D" id="1.25.40.20">
    <property type="entry name" value="Ankyrin repeat-containing domain"/>
    <property type="match status" value="3"/>
</dbReference>
<dbReference type="InterPro" id="IPR000048">
    <property type="entry name" value="IQ_motif_EF-hand-BS"/>
</dbReference>
<dbReference type="PROSITE" id="PS50297">
    <property type="entry name" value="ANK_REP_REGION"/>
    <property type="match status" value="8"/>
</dbReference>
<dbReference type="CDD" id="cd23767">
    <property type="entry name" value="IQCD"/>
    <property type="match status" value="1"/>
</dbReference>
<dbReference type="SMART" id="SM00015">
    <property type="entry name" value="IQ"/>
    <property type="match status" value="2"/>
</dbReference>
<dbReference type="Pfam" id="PF00023">
    <property type="entry name" value="Ank"/>
    <property type="match status" value="2"/>
</dbReference>
<evidence type="ECO:0000313" key="7">
    <source>
        <dbReference type="Proteomes" id="UP001217089"/>
    </source>
</evidence>
<name>A0ABQ9FWK8_TEGGR</name>
<feature type="repeat" description="ANK" evidence="3">
    <location>
        <begin position="287"/>
        <end position="319"/>
    </location>
</feature>
<dbReference type="Pfam" id="PF12796">
    <property type="entry name" value="Ank_2"/>
    <property type="match status" value="2"/>
</dbReference>
<comment type="caution">
    <text evidence="6">The sequence shown here is derived from an EMBL/GenBank/DDBJ whole genome shotgun (WGS) entry which is preliminary data.</text>
</comment>
<feature type="repeat" description="ANK" evidence="3">
    <location>
        <begin position="320"/>
        <end position="352"/>
    </location>
</feature>
<dbReference type="InterPro" id="IPR036770">
    <property type="entry name" value="Ankyrin_rpt-contain_sf"/>
</dbReference>